<keyword evidence="7" id="KW-0215">Deoxyribonucleotide synthesis</keyword>
<organism evidence="8">
    <name type="scientific">Spodoptera frugiperda</name>
    <name type="common">Fall armyworm</name>
    <dbReference type="NCBI Taxonomy" id="7108"/>
    <lineage>
        <taxon>Eukaryota</taxon>
        <taxon>Metazoa</taxon>
        <taxon>Ecdysozoa</taxon>
        <taxon>Arthropoda</taxon>
        <taxon>Hexapoda</taxon>
        <taxon>Insecta</taxon>
        <taxon>Pterygota</taxon>
        <taxon>Neoptera</taxon>
        <taxon>Endopterygota</taxon>
        <taxon>Lepidoptera</taxon>
        <taxon>Glossata</taxon>
        <taxon>Ditrysia</taxon>
        <taxon>Noctuoidea</taxon>
        <taxon>Noctuidae</taxon>
        <taxon>Amphipyrinae</taxon>
        <taxon>Spodoptera</taxon>
    </lineage>
</organism>
<dbReference type="PANTHER" id="PTHR23409">
    <property type="entry name" value="RIBONUCLEOSIDE-DIPHOSPHATE REDUCTASE SMALL CHAIN"/>
    <property type="match status" value="1"/>
</dbReference>
<evidence type="ECO:0000256" key="7">
    <source>
        <dbReference type="ARBA" id="ARBA00023116"/>
    </source>
</evidence>
<dbReference type="PROSITE" id="PS00368">
    <property type="entry name" value="RIBORED_SMALL"/>
    <property type="match status" value="1"/>
</dbReference>
<proteinExistence type="inferred from homology"/>
<dbReference type="InterPro" id="IPR030475">
    <property type="entry name" value="RNR_small_AS"/>
</dbReference>
<dbReference type="PANTHER" id="PTHR23409:SF18">
    <property type="entry name" value="RIBONUCLEOSIDE-DIPHOSPHATE REDUCTASE SUBUNIT M2"/>
    <property type="match status" value="1"/>
</dbReference>
<evidence type="ECO:0000256" key="4">
    <source>
        <dbReference type="ARBA" id="ARBA00022723"/>
    </source>
</evidence>
<gene>
    <name evidence="8" type="ORF">SFRICE_000148</name>
</gene>
<dbReference type="GO" id="GO:0009263">
    <property type="term" value="P:deoxyribonucleotide biosynthetic process"/>
    <property type="evidence" value="ECO:0007669"/>
    <property type="project" value="UniProtKB-KW"/>
</dbReference>
<comment type="cofactor">
    <cofactor evidence="1">
        <name>Fe cation</name>
        <dbReference type="ChEBI" id="CHEBI:24875"/>
    </cofactor>
</comment>
<comment type="similarity">
    <text evidence="2">Belongs to the ribonucleoside diphosphate reductase small chain family.</text>
</comment>
<evidence type="ECO:0000256" key="6">
    <source>
        <dbReference type="ARBA" id="ARBA00023004"/>
    </source>
</evidence>
<dbReference type="OrthoDB" id="10248373at2759"/>
<reference evidence="8" key="1">
    <citation type="submission" date="2016-07" db="EMBL/GenBank/DDBJ databases">
        <authorList>
            <person name="Bretaudeau A."/>
        </authorList>
    </citation>
    <scope>NUCLEOTIDE SEQUENCE</scope>
    <source>
        <strain evidence="8">Rice</strain>
        <tissue evidence="8">Whole body</tissue>
    </source>
</reference>
<dbReference type="GO" id="GO:0004748">
    <property type="term" value="F:ribonucleoside-diphosphate reductase activity, thioredoxin disulfide as acceptor"/>
    <property type="evidence" value="ECO:0007669"/>
    <property type="project" value="UniProtKB-EC"/>
</dbReference>
<dbReference type="SUPFAM" id="SSF47240">
    <property type="entry name" value="Ferritin-like"/>
    <property type="match status" value="1"/>
</dbReference>
<dbReference type="Pfam" id="PF00268">
    <property type="entry name" value="Ribonuc_red_sm"/>
    <property type="match status" value="1"/>
</dbReference>
<sequence length="376" mass="43831">MPPIVNKENLHNDFSNVHLKSPVKNNVLAERNENMSDQAMEVERKTTEVVEFDPQKEPLLRDNPRRFVIFPIQYPDIWEMYKKAEASFWTVEEVDLSKDLSDWETLKDSERHFIKHVLAFFAASDGIVNENLVERFSQEVQVTEARCFYGFQIAMENVHSEMYSLLIDTYIRDPKERDFLFNAIETLPCVKKKADWALQWIGSKSATFAERIIAFAAVEGIFFSGSFASIFWMKKRGLMPGLTFSNELISRDEGLHTDFACLMYRHVVQKPSKERVLQIIKDAVVIEQEFLTDALPVRLLGMNCELMSDYIEFVADRLLLELIGEKHYNTKNPFDFMNLISLEGKTNFFEKKVSEYQKWGVMANQMDNVFTLDAEF</sequence>
<dbReference type="GO" id="GO:0005829">
    <property type="term" value="C:cytosol"/>
    <property type="evidence" value="ECO:0007669"/>
    <property type="project" value="TreeGrafter"/>
</dbReference>
<evidence type="ECO:0000256" key="5">
    <source>
        <dbReference type="ARBA" id="ARBA00023002"/>
    </source>
</evidence>
<dbReference type="FunFam" id="1.10.620.20:FF:000004">
    <property type="entry name" value="Ribonucleoside-diphosphate reductase subunit M2 B"/>
    <property type="match status" value="1"/>
</dbReference>
<evidence type="ECO:0000313" key="8">
    <source>
        <dbReference type="EMBL" id="SOQ49459.1"/>
    </source>
</evidence>
<accession>A0A2H1W8N5</accession>
<dbReference type="Gene3D" id="1.10.620.20">
    <property type="entry name" value="Ribonucleotide Reductase, subunit A"/>
    <property type="match status" value="1"/>
</dbReference>
<dbReference type="GO" id="GO:0046872">
    <property type="term" value="F:metal ion binding"/>
    <property type="evidence" value="ECO:0007669"/>
    <property type="project" value="UniProtKB-KW"/>
</dbReference>
<evidence type="ECO:0000256" key="3">
    <source>
        <dbReference type="ARBA" id="ARBA00012274"/>
    </source>
</evidence>
<keyword evidence="4" id="KW-0479">Metal-binding</keyword>
<dbReference type="CDD" id="cd01049">
    <property type="entry name" value="RNRR2"/>
    <property type="match status" value="1"/>
</dbReference>
<evidence type="ECO:0000256" key="2">
    <source>
        <dbReference type="ARBA" id="ARBA00009303"/>
    </source>
</evidence>
<protein>
    <recommendedName>
        <fullName evidence="3">ribonucleoside-diphosphate reductase</fullName>
        <ecNumber evidence="3">1.17.4.1</ecNumber>
    </recommendedName>
</protein>
<name>A0A2H1W8N5_SPOFR</name>
<dbReference type="EMBL" id="ODYU01007043">
    <property type="protein sequence ID" value="SOQ49459.1"/>
    <property type="molecule type" value="Genomic_DNA"/>
</dbReference>
<dbReference type="InterPro" id="IPR012348">
    <property type="entry name" value="RNR-like"/>
</dbReference>
<dbReference type="InterPro" id="IPR009078">
    <property type="entry name" value="Ferritin-like_SF"/>
</dbReference>
<dbReference type="AlphaFoldDB" id="A0A2H1W8N5"/>
<dbReference type="EC" id="1.17.4.1" evidence="3"/>
<dbReference type="InterPro" id="IPR000358">
    <property type="entry name" value="RNR_small_fam"/>
</dbReference>
<keyword evidence="6" id="KW-0408">Iron</keyword>
<dbReference type="InterPro" id="IPR033909">
    <property type="entry name" value="RNR_small"/>
</dbReference>
<evidence type="ECO:0000256" key="1">
    <source>
        <dbReference type="ARBA" id="ARBA00001962"/>
    </source>
</evidence>
<keyword evidence="5" id="KW-0560">Oxidoreductase</keyword>